<keyword evidence="8" id="KW-1185">Reference proteome</keyword>
<dbReference type="RefSeq" id="WP_119833617.1">
    <property type="nucleotide sequence ID" value="NZ_QYUL01000004.1"/>
</dbReference>
<dbReference type="InterPro" id="IPR006685">
    <property type="entry name" value="MscS_channel_2nd"/>
</dbReference>
<keyword evidence="5" id="KW-0997">Cell inner membrane</keyword>
<dbReference type="InterPro" id="IPR000595">
    <property type="entry name" value="cNMP-bd_dom"/>
</dbReference>
<dbReference type="Pfam" id="PF00924">
    <property type="entry name" value="MS_channel_2nd"/>
    <property type="match status" value="1"/>
</dbReference>
<comment type="function">
    <text evidence="5">Mechanosensitive channel that participates in the regulation of osmotic pressure changes within the cell, opening in response to stretch forces in the membrane lipid bilayer, without the need for other proteins. Contributes to normal resistance to hypoosmotic shock. Forms an ion channel of 1.0 nanosiemens conductance with a slight preference for anions.</text>
</comment>
<protein>
    <recommendedName>
        <fullName evidence="5">Small-conductance mechanosensitive channel</fullName>
    </recommendedName>
</protein>
<reference evidence="7 8" key="1">
    <citation type="submission" date="2018-09" db="EMBL/GenBank/DDBJ databases">
        <authorList>
            <person name="Zhu H."/>
        </authorList>
    </citation>
    <scope>NUCLEOTIDE SEQUENCE [LARGE SCALE GENOMIC DNA]</scope>
    <source>
        <strain evidence="7 8">K2W22B-5</strain>
    </source>
</reference>
<evidence type="ECO:0000256" key="2">
    <source>
        <dbReference type="ARBA" id="ARBA00022692"/>
    </source>
</evidence>
<sequence length="504" mass="54361">MRTTLRDALSKILLPGLLTVGIFTFFYLGGDAYQTFGLAAVDSTRKVLKYVLGVAAFLSLAVLAQRVIRYVIFDGIVASATGTPVPKLLSQISGLIIYIVALSACAGIVFDQDLTVLWAASGVAGLVLGMALRELLQDVFAGIALNIDRAVRIGEYVQLHKAGDSSISGQLLEISWRTTRIKDFSGDVVIIPNSKFSAITITNFSQPEAVSYRSAIVTLDTRVPPTRAIRILQAAALEALTGLIGNDGAPPQPWVEVKSIKPEGAEYAIYFKAEWRFLASARPLILQAALSHLAQAGLEPAVPRQNTDTEMGLQVPGKERLAQLIGEAPLLRGLSARDLTLLSEGARLTVEQPDRVIAQAGEAGTVLFLLLEGLLSAEASRRNGARQSLSPMLRPGDLFDPSVVLLGEAHACTVRARTPALLCELDYDVINRLFRTNPEAFDVVGRNLAALVPAKSTSLGWEETGEGEDWADEVRRQMRHLFPGLALPSRREDAAVIPVSRKAH</sequence>
<comment type="subcellular location">
    <subcellularLocation>
        <location evidence="5">Cell inner membrane</location>
        <topology evidence="5">Multi-pass membrane protein</topology>
    </subcellularLocation>
    <subcellularLocation>
        <location evidence="1">Membrane</location>
    </subcellularLocation>
</comment>
<dbReference type="Gene3D" id="2.30.30.60">
    <property type="match status" value="1"/>
</dbReference>
<evidence type="ECO:0000256" key="4">
    <source>
        <dbReference type="ARBA" id="ARBA00023136"/>
    </source>
</evidence>
<dbReference type="InterPro" id="IPR018490">
    <property type="entry name" value="cNMP-bd_dom_sf"/>
</dbReference>
<accession>A0A418VPQ3</accession>
<keyword evidence="5" id="KW-0813">Transport</keyword>
<feature type="transmembrane region" description="Helical" evidence="5">
    <location>
        <begin position="50"/>
        <end position="68"/>
    </location>
</feature>
<dbReference type="Pfam" id="PF00027">
    <property type="entry name" value="cNMP_binding"/>
    <property type="match status" value="1"/>
</dbReference>
<dbReference type="InterPro" id="IPR010920">
    <property type="entry name" value="LSM_dom_sf"/>
</dbReference>
<proteinExistence type="inferred from homology"/>
<feature type="transmembrane region" description="Helical" evidence="5">
    <location>
        <begin position="88"/>
        <end position="110"/>
    </location>
</feature>
<keyword evidence="5" id="KW-1003">Cell membrane</keyword>
<dbReference type="CDD" id="cd00038">
    <property type="entry name" value="CAP_ED"/>
    <property type="match status" value="1"/>
</dbReference>
<keyword evidence="3 5" id="KW-1133">Transmembrane helix</keyword>
<evidence type="ECO:0000256" key="3">
    <source>
        <dbReference type="ARBA" id="ARBA00022989"/>
    </source>
</evidence>
<comment type="caution">
    <text evidence="7">The sequence shown here is derived from an EMBL/GenBank/DDBJ whole genome shotgun (WGS) entry which is preliminary data.</text>
</comment>
<dbReference type="InterPro" id="IPR014710">
    <property type="entry name" value="RmlC-like_jellyroll"/>
</dbReference>
<dbReference type="PROSITE" id="PS50042">
    <property type="entry name" value="CNMP_BINDING_3"/>
    <property type="match status" value="1"/>
</dbReference>
<dbReference type="InterPro" id="IPR023408">
    <property type="entry name" value="MscS_beta-dom_sf"/>
</dbReference>
<dbReference type="InterPro" id="IPR045275">
    <property type="entry name" value="MscS_archaea/bacteria_type"/>
</dbReference>
<keyword evidence="5" id="KW-0407">Ion channel</keyword>
<keyword evidence="5" id="KW-0406">Ion transport</keyword>
<comment type="similarity">
    <text evidence="5">Belongs to the MscS (TC 1.A.23) family.</text>
</comment>
<gene>
    <name evidence="7" type="ORF">D3877_24350</name>
</gene>
<dbReference type="EMBL" id="QYUL01000004">
    <property type="protein sequence ID" value="RJF78245.1"/>
    <property type="molecule type" value="Genomic_DNA"/>
</dbReference>
<dbReference type="Gene3D" id="1.10.287.1260">
    <property type="match status" value="1"/>
</dbReference>
<feature type="transmembrane region" description="Helical" evidence="5">
    <location>
        <begin position="116"/>
        <end position="136"/>
    </location>
</feature>
<evidence type="ECO:0000259" key="6">
    <source>
        <dbReference type="PROSITE" id="PS50042"/>
    </source>
</evidence>
<comment type="subunit">
    <text evidence="5">Homoheptamer.</text>
</comment>
<dbReference type="Gene3D" id="2.60.120.10">
    <property type="entry name" value="Jelly Rolls"/>
    <property type="match status" value="1"/>
</dbReference>
<dbReference type="PANTHER" id="PTHR30221">
    <property type="entry name" value="SMALL-CONDUCTANCE MECHANOSENSITIVE CHANNEL"/>
    <property type="match status" value="1"/>
</dbReference>
<dbReference type="Proteomes" id="UP000283458">
    <property type="component" value="Unassembled WGS sequence"/>
</dbReference>
<organism evidence="7 8">
    <name type="scientific">Azospirillum cavernae</name>
    <dbReference type="NCBI Taxonomy" id="2320860"/>
    <lineage>
        <taxon>Bacteria</taxon>
        <taxon>Pseudomonadati</taxon>
        <taxon>Pseudomonadota</taxon>
        <taxon>Alphaproteobacteria</taxon>
        <taxon>Rhodospirillales</taxon>
        <taxon>Azospirillaceae</taxon>
        <taxon>Azospirillum</taxon>
    </lineage>
</organism>
<feature type="domain" description="Cyclic nucleotide-binding" evidence="6">
    <location>
        <begin position="330"/>
        <end position="434"/>
    </location>
</feature>
<dbReference type="AlphaFoldDB" id="A0A418VPQ3"/>
<dbReference type="OrthoDB" id="9814206at2"/>
<keyword evidence="4 5" id="KW-0472">Membrane</keyword>
<name>A0A418VPQ3_9PROT</name>
<dbReference type="GO" id="GO:0005886">
    <property type="term" value="C:plasma membrane"/>
    <property type="evidence" value="ECO:0007669"/>
    <property type="project" value="UniProtKB-SubCell"/>
</dbReference>
<dbReference type="SUPFAM" id="SSF51206">
    <property type="entry name" value="cAMP-binding domain-like"/>
    <property type="match status" value="1"/>
</dbReference>
<keyword evidence="2 5" id="KW-0812">Transmembrane</keyword>
<evidence type="ECO:0000313" key="8">
    <source>
        <dbReference type="Proteomes" id="UP000283458"/>
    </source>
</evidence>
<dbReference type="PANTHER" id="PTHR30221:SF1">
    <property type="entry name" value="SMALL-CONDUCTANCE MECHANOSENSITIVE CHANNEL"/>
    <property type="match status" value="1"/>
</dbReference>
<evidence type="ECO:0000256" key="1">
    <source>
        <dbReference type="ARBA" id="ARBA00004370"/>
    </source>
</evidence>
<evidence type="ECO:0000313" key="7">
    <source>
        <dbReference type="EMBL" id="RJF78245.1"/>
    </source>
</evidence>
<evidence type="ECO:0000256" key="5">
    <source>
        <dbReference type="RuleBase" id="RU369025"/>
    </source>
</evidence>
<feature type="transmembrane region" description="Helical" evidence="5">
    <location>
        <begin position="12"/>
        <end position="30"/>
    </location>
</feature>
<dbReference type="SUPFAM" id="SSF50182">
    <property type="entry name" value="Sm-like ribonucleoproteins"/>
    <property type="match status" value="1"/>
</dbReference>
<dbReference type="GO" id="GO:0008381">
    <property type="term" value="F:mechanosensitive monoatomic ion channel activity"/>
    <property type="evidence" value="ECO:0007669"/>
    <property type="project" value="InterPro"/>
</dbReference>